<feature type="transmembrane region" description="Helical" evidence="1">
    <location>
        <begin position="67"/>
        <end position="84"/>
    </location>
</feature>
<keyword evidence="1" id="KW-0812">Transmembrane</keyword>
<reference evidence="2 3" key="1">
    <citation type="submission" date="2020-08" db="EMBL/GenBank/DDBJ databases">
        <title>A novel species.</title>
        <authorList>
            <person name="Gao J."/>
        </authorList>
    </citation>
    <scope>NUCLEOTIDE SEQUENCE [LARGE SCALE GENOMIC DNA]</scope>
    <source>
        <strain evidence="2 3">CRPJ-33</strain>
    </source>
</reference>
<dbReference type="RefSeq" id="WP_187743331.1">
    <property type="nucleotide sequence ID" value="NZ_CP060825.1"/>
</dbReference>
<evidence type="ECO:0000313" key="2">
    <source>
        <dbReference type="EMBL" id="QNP66272.1"/>
    </source>
</evidence>
<feature type="transmembrane region" description="Helical" evidence="1">
    <location>
        <begin position="96"/>
        <end position="113"/>
    </location>
</feature>
<evidence type="ECO:0000313" key="3">
    <source>
        <dbReference type="Proteomes" id="UP000516230"/>
    </source>
</evidence>
<accession>A0A7H0I0F6</accession>
<keyword evidence="3" id="KW-1185">Reference proteome</keyword>
<keyword evidence="1" id="KW-0472">Membrane</keyword>
<feature type="transmembrane region" description="Helical" evidence="1">
    <location>
        <begin position="16"/>
        <end position="46"/>
    </location>
</feature>
<keyword evidence="1" id="KW-1133">Transmembrane helix</keyword>
<proteinExistence type="predicted"/>
<organism evidence="2 3">
    <name type="scientific">Streptomyces genisteinicus</name>
    <dbReference type="NCBI Taxonomy" id="2768068"/>
    <lineage>
        <taxon>Bacteria</taxon>
        <taxon>Bacillati</taxon>
        <taxon>Actinomycetota</taxon>
        <taxon>Actinomycetes</taxon>
        <taxon>Kitasatosporales</taxon>
        <taxon>Streptomycetaceae</taxon>
        <taxon>Streptomyces</taxon>
    </lineage>
</organism>
<dbReference type="EMBL" id="CP060825">
    <property type="protein sequence ID" value="QNP66272.1"/>
    <property type="molecule type" value="Genomic_DNA"/>
</dbReference>
<sequence length="179" mass="17829">MFRSGVGFLALFGAGWWFLGIGSLGPAAVATGAVAGCAVAAALMFAARRLLPESAGGPPPPAQRRRFAQVNAVQWLLIAGIAVGCRRGGVPELIPPLVALVVGLHFVPLAAAFGQPRLRLPAALLCLVGAAGLALALTGGSAAGVRTVVGLGCAVSLWVTAVLTVRADRVVPGRAVPGG</sequence>
<feature type="transmembrane region" description="Helical" evidence="1">
    <location>
        <begin position="120"/>
        <end position="137"/>
    </location>
</feature>
<dbReference type="KEGG" id="sgj:IAG43_27290"/>
<protein>
    <submittedName>
        <fullName evidence="2">Uncharacterized protein</fullName>
    </submittedName>
</protein>
<dbReference type="Proteomes" id="UP000516230">
    <property type="component" value="Chromosome"/>
</dbReference>
<name>A0A7H0I0F6_9ACTN</name>
<evidence type="ECO:0000256" key="1">
    <source>
        <dbReference type="SAM" id="Phobius"/>
    </source>
</evidence>
<feature type="transmembrane region" description="Helical" evidence="1">
    <location>
        <begin position="143"/>
        <end position="165"/>
    </location>
</feature>
<dbReference type="AlphaFoldDB" id="A0A7H0I0F6"/>
<gene>
    <name evidence="2" type="ORF">IAG43_27290</name>
</gene>